<feature type="non-terminal residue" evidence="1">
    <location>
        <position position="73"/>
    </location>
</feature>
<keyword evidence="2" id="KW-1185">Reference proteome</keyword>
<reference evidence="1" key="1">
    <citation type="submission" date="2023-03" db="EMBL/GenBank/DDBJ databases">
        <title>Massive genome expansion in bonnet fungi (Mycena s.s.) driven by repeated elements and novel gene families across ecological guilds.</title>
        <authorList>
            <consortium name="Lawrence Berkeley National Laboratory"/>
            <person name="Harder C.B."/>
            <person name="Miyauchi S."/>
            <person name="Viragh M."/>
            <person name="Kuo A."/>
            <person name="Thoen E."/>
            <person name="Andreopoulos B."/>
            <person name="Lu D."/>
            <person name="Skrede I."/>
            <person name="Drula E."/>
            <person name="Henrissat B."/>
            <person name="Morin E."/>
            <person name="Kohler A."/>
            <person name="Barry K."/>
            <person name="LaButti K."/>
            <person name="Morin E."/>
            <person name="Salamov A."/>
            <person name="Lipzen A."/>
            <person name="Mereny Z."/>
            <person name="Hegedus B."/>
            <person name="Baldrian P."/>
            <person name="Stursova M."/>
            <person name="Weitz H."/>
            <person name="Taylor A."/>
            <person name="Grigoriev I.V."/>
            <person name="Nagy L.G."/>
            <person name="Martin F."/>
            <person name="Kauserud H."/>
        </authorList>
    </citation>
    <scope>NUCLEOTIDE SEQUENCE</scope>
    <source>
        <strain evidence="1">CBHHK188m</strain>
    </source>
</reference>
<comment type="caution">
    <text evidence="1">The sequence shown here is derived from an EMBL/GenBank/DDBJ whole genome shotgun (WGS) entry which is preliminary data.</text>
</comment>
<accession>A0AAD7IJ90</accession>
<feature type="non-terminal residue" evidence="1">
    <location>
        <position position="1"/>
    </location>
</feature>
<sequence length="73" mass="7975">QCFNCFHFGHLAAQCHRPSVCGRCADPHKTHDCKCPSPLPCKPGKKCTHIVLRCALHGCGQPHAANSQECPVR</sequence>
<dbReference type="Proteomes" id="UP001215280">
    <property type="component" value="Unassembled WGS sequence"/>
</dbReference>
<name>A0AAD7IJ90_9AGAR</name>
<dbReference type="AlphaFoldDB" id="A0AAD7IJ90"/>
<dbReference type="EMBL" id="JARJLG010000112">
    <property type="protein sequence ID" value="KAJ7743498.1"/>
    <property type="molecule type" value="Genomic_DNA"/>
</dbReference>
<organism evidence="1 2">
    <name type="scientific">Mycena maculata</name>
    <dbReference type="NCBI Taxonomy" id="230809"/>
    <lineage>
        <taxon>Eukaryota</taxon>
        <taxon>Fungi</taxon>
        <taxon>Dikarya</taxon>
        <taxon>Basidiomycota</taxon>
        <taxon>Agaricomycotina</taxon>
        <taxon>Agaricomycetes</taxon>
        <taxon>Agaricomycetidae</taxon>
        <taxon>Agaricales</taxon>
        <taxon>Marasmiineae</taxon>
        <taxon>Mycenaceae</taxon>
        <taxon>Mycena</taxon>
    </lineage>
</organism>
<proteinExistence type="predicted"/>
<protein>
    <recommendedName>
        <fullName evidence="3">CCHC-type domain-containing protein</fullName>
    </recommendedName>
</protein>
<evidence type="ECO:0000313" key="2">
    <source>
        <dbReference type="Proteomes" id="UP001215280"/>
    </source>
</evidence>
<gene>
    <name evidence="1" type="ORF">DFH07DRAFT_681552</name>
</gene>
<evidence type="ECO:0000313" key="1">
    <source>
        <dbReference type="EMBL" id="KAJ7743498.1"/>
    </source>
</evidence>
<evidence type="ECO:0008006" key="3">
    <source>
        <dbReference type="Google" id="ProtNLM"/>
    </source>
</evidence>